<name>A0AAU7UHF5_9DEIO</name>
<proteinExistence type="predicted"/>
<geneLocation type="plasmid" evidence="1">
    <name>pDson02</name>
</geneLocation>
<dbReference type="KEGG" id="dsc:ABOD76_21885"/>
<dbReference type="PANTHER" id="PTHR18964:SF169">
    <property type="entry name" value="N-ACETYLMANNOSAMINE KINASE"/>
    <property type="match status" value="1"/>
</dbReference>
<organism evidence="1">
    <name type="scientific">Deinococcus sonorensis KR-87</name>
    <dbReference type="NCBI Taxonomy" id="694439"/>
    <lineage>
        <taxon>Bacteria</taxon>
        <taxon>Thermotogati</taxon>
        <taxon>Deinococcota</taxon>
        <taxon>Deinococci</taxon>
        <taxon>Deinococcales</taxon>
        <taxon>Deinococcaceae</taxon>
        <taxon>Deinococcus</taxon>
    </lineage>
</organism>
<dbReference type="RefSeq" id="WP_350245494.1">
    <property type="nucleotide sequence ID" value="NZ_CP158300.1"/>
</dbReference>
<dbReference type="EMBL" id="CP158300">
    <property type="protein sequence ID" value="XBV87344.1"/>
    <property type="molecule type" value="Genomic_DNA"/>
</dbReference>
<sequence length="296" mass="31575">MTYALALDIGGSHVTAAAVDLQQHRLLGDPVRRHLSHAEAATTLLDGWAQAALAACLPGGAPLRVGVAMPHPFDMELGVSHMTHKFLALLNVSVREELTRRWQGTPLAGLPLQFGNDADLFVLGEWWGGAAQGRARVMGITLGTGIGSGFVVDGRVVTDGPEVPPEGELNRVPYRDADAETALSSVALVREYQRLSGEECTVAEIAALAGQGDPRARQVFQSFGERLGEVLSPWVQRFQPETVVVGGNVSRAWELFIGPLQQGVSVPCVQTTLFETASLLGAAALGVREQVKEWSV</sequence>
<gene>
    <name evidence="1" type="ORF">ABOD76_21885</name>
</gene>
<dbReference type="InterPro" id="IPR000600">
    <property type="entry name" value="ROK"/>
</dbReference>
<dbReference type="InterPro" id="IPR043129">
    <property type="entry name" value="ATPase_NBD"/>
</dbReference>
<protein>
    <submittedName>
        <fullName evidence="1">ROK family protein</fullName>
    </submittedName>
</protein>
<dbReference type="Pfam" id="PF00480">
    <property type="entry name" value="ROK"/>
    <property type="match status" value="1"/>
</dbReference>
<dbReference type="SUPFAM" id="SSF53067">
    <property type="entry name" value="Actin-like ATPase domain"/>
    <property type="match status" value="1"/>
</dbReference>
<reference evidence="1" key="1">
    <citation type="submission" date="2024-06" db="EMBL/GenBank/DDBJ databases">
        <title>Draft Genome Sequence of Deinococcus sonorensis Type Strain KR-87, a Biofilm Producing Representative of the Genus Deinococcus.</title>
        <authorList>
            <person name="Boren L.S."/>
            <person name="Grosso R.A."/>
            <person name="Hugenberg-Cox A.N."/>
            <person name="Hill J.T.E."/>
            <person name="Albert C.M."/>
            <person name="Tuohy J.M."/>
        </authorList>
    </citation>
    <scope>NUCLEOTIDE SEQUENCE</scope>
    <source>
        <strain evidence="1">KR-87</strain>
        <plasmid evidence="1">pDson02</plasmid>
    </source>
</reference>
<dbReference type="AlphaFoldDB" id="A0AAU7UHF5"/>
<evidence type="ECO:0000313" key="1">
    <source>
        <dbReference type="EMBL" id="XBV87344.1"/>
    </source>
</evidence>
<keyword evidence="1" id="KW-0614">Plasmid</keyword>
<dbReference type="Gene3D" id="3.30.420.40">
    <property type="match status" value="2"/>
</dbReference>
<dbReference type="PANTHER" id="PTHR18964">
    <property type="entry name" value="ROK (REPRESSOR, ORF, KINASE) FAMILY"/>
    <property type="match status" value="1"/>
</dbReference>
<accession>A0AAU7UHF5</accession>